<name>A0AAV9DEM3_ACOCL</name>
<dbReference type="PROSITE" id="PS50181">
    <property type="entry name" value="FBOX"/>
    <property type="match status" value="1"/>
</dbReference>
<dbReference type="CDD" id="cd22160">
    <property type="entry name" value="F-box_AtFBL13-like"/>
    <property type="match status" value="1"/>
</dbReference>
<dbReference type="Proteomes" id="UP001180020">
    <property type="component" value="Unassembled WGS sequence"/>
</dbReference>
<keyword evidence="3" id="KW-1185">Reference proteome</keyword>
<dbReference type="Pfam" id="PF00646">
    <property type="entry name" value="F-box"/>
    <property type="match status" value="1"/>
</dbReference>
<sequence>MEDRLSELPECLLHRILSFLPLEDQLKTSVLSHKWFNIWSTNHILNLYTSCKAHRYKITLARAVDRCLRLSTSSPPIAIRINVHQHHHLDRWICSASLRSVRDLSLRVCAICHGIRKREPLPKSIYSCVSVTSLKLIGVAFLPPPPDFKGFPFLKKLHLCSVVISNEALRLILSMSPLLETVKMFNCRPSRGRTAVSEMSSEVLFL</sequence>
<reference evidence="2" key="1">
    <citation type="journal article" date="2023" name="Nat. Commun.">
        <title>Diploid and tetraploid genomes of Acorus and the evolution of monocots.</title>
        <authorList>
            <person name="Ma L."/>
            <person name="Liu K.W."/>
            <person name="Li Z."/>
            <person name="Hsiao Y.Y."/>
            <person name="Qi Y."/>
            <person name="Fu T."/>
            <person name="Tang G.D."/>
            <person name="Zhang D."/>
            <person name="Sun W.H."/>
            <person name="Liu D.K."/>
            <person name="Li Y."/>
            <person name="Chen G.Z."/>
            <person name="Liu X.D."/>
            <person name="Liao X.Y."/>
            <person name="Jiang Y.T."/>
            <person name="Yu X."/>
            <person name="Hao Y."/>
            <person name="Huang J."/>
            <person name="Zhao X.W."/>
            <person name="Ke S."/>
            <person name="Chen Y.Y."/>
            <person name="Wu W.L."/>
            <person name="Hsu J.L."/>
            <person name="Lin Y.F."/>
            <person name="Huang M.D."/>
            <person name="Li C.Y."/>
            <person name="Huang L."/>
            <person name="Wang Z.W."/>
            <person name="Zhao X."/>
            <person name="Zhong W.Y."/>
            <person name="Peng D.H."/>
            <person name="Ahmad S."/>
            <person name="Lan S."/>
            <person name="Zhang J.S."/>
            <person name="Tsai W.C."/>
            <person name="Van de Peer Y."/>
            <person name="Liu Z.J."/>
        </authorList>
    </citation>
    <scope>NUCLEOTIDE SEQUENCE</scope>
    <source>
        <strain evidence="2">CP</strain>
    </source>
</reference>
<proteinExistence type="predicted"/>
<accession>A0AAV9DEM3</accession>
<feature type="domain" description="F-box" evidence="1">
    <location>
        <begin position="2"/>
        <end position="48"/>
    </location>
</feature>
<dbReference type="PANTHER" id="PTHR31639">
    <property type="entry name" value="F-BOX PROTEIN-LIKE"/>
    <property type="match status" value="1"/>
</dbReference>
<dbReference type="InterPro" id="IPR053781">
    <property type="entry name" value="F-box_AtFBL13-like"/>
</dbReference>
<dbReference type="AlphaFoldDB" id="A0AAV9DEM3"/>
<dbReference type="Gene3D" id="1.20.1280.50">
    <property type="match status" value="1"/>
</dbReference>
<protein>
    <submittedName>
        <fullName evidence="2">FBD-associated F-box protein</fullName>
    </submittedName>
</protein>
<dbReference type="InterPro" id="IPR055411">
    <property type="entry name" value="LRR_FXL15/At3g58940/PEG3-like"/>
</dbReference>
<dbReference type="SMART" id="SM00256">
    <property type="entry name" value="FBOX"/>
    <property type="match status" value="1"/>
</dbReference>
<organism evidence="2 3">
    <name type="scientific">Acorus calamus</name>
    <name type="common">Sweet flag</name>
    <dbReference type="NCBI Taxonomy" id="4465"/>
    <lineage>
        <taxon>Eukaryota</taxon>
        <taxon>Viridiplantae</taxon>
        <taxon>Streptophyta</taxon>
        <taxon>Embryophyta</taxon>
        <taxon>Tracheophyta</taxon>
        <taxon>Spermatophyta</taxon>
        <taxon>Magnoliopsida</taxon>
        <taxon>Liliopsida</taxon>
        <taxon>Acoraceae</taxon>
        <taxon>Acorus</taxon>
    </lineage>
</organism>
<comment type="caution">
    <text evidence="2">The sequence shown here is derived from an EMBL/GenBank/DDBJ whole genome shotgun (WGS) entry which is preliminary data.</text>
</comment>
<dbReference type="SUPFAM" id="SSF52047">
    <property type="entry name" value="RNI-like"/>
    <property type="match status" value="1"/>
</dbReference>
<dbReference type="InterPro" id="IPR001810">
    <property type="entry name" value="F-box_dom"/>
</dbReference>
<dbReference type="SUPFAM" id="SSF81383">
    <property type="entry name" value="F-box domain"/>
    <property type="match status" value="1"/>
</dbReference>
<gene>
    <name evidence="2" type="ORF">QJS10_CPB13g00540</name>
</gene>
<dbReference type="InterPro" id="IPR036047">
    <property type="entry name" value="F-box-like_dom_sf"/>
</dbReference>
<dbReference type="PANTHER" id="PTHR31639:SF256">
    <property type="entry name" value="OS07G0242900 PROTEIN"/>
    <property type="match status" value="1"/>
</dbReference>
<dbReference type="EMBL" id="JAUJYO010000013">
    <property type="protein sequence ID" value="KAK1299635.1"/>
    <property type="molecule type" value="Genomic_DNA"/>
</dbReference>
<evidence type="ECO:0000313" key="2">
    <source>
        <dbReference type="EMBL" id="KAK1299635.1"/>
    </source>
</evidence>
<evidence type="ECO:0000259" key="1">
    <source>
        <dbReference type="PROSITE" id="PS50181"/>
    </source>
</evidence>
<dbReference type="Pfam" id="PF24758">
    <property type="entry name" value="LRR_At5g56370"/>
    <property type="match status" value="1"/>
</dbReference>
<reference evidence="2" key="2">
    <citation type="submission" date="2023-06" db="EMBL/GenBank/DDBJ databases">
        <authorList>
            <person name="Ma L."/>
            <person name="Liu K.-W."/>
            <person name="Li Z."/>
            <person name="Hsiao Y.-Y."/>
            <person name="Qi Y."/>
            <person name="Fu T."/>
            <person name="Tang G."/>
            <person name="Zhang D."/>
            <person name="Sun W.-H."/>
            <person name="Liu D.-K."/>
            <person name="Li Y."/>
            <person name="Chen G.-Z."/>
            <person name="Liu X.-D."/>
            <person name="Liao X.-Y."/>
            <person name="Jiang Y.-T."/>
            <person name="Yu X."/>
            <person name="Hao Y."/>
            <person name="Huang J."/>
            <person name="Zhao X.-W."/>
            <person name="Ke S."/>
            <person name="Chen Y.-Y."/>
            <person name="Wu W.-L."/>
            <person name="Hsu J.-L."/>
            <person name="Lin Y.-F."/>
            <person name="Huang M.-D."/>
            <person name="Li C.-Y."/>
            <person name="Huang L."/>
            <person name="Wang Z.-W."/>
            <person name="Zhao X."/>
            <person name="Zhong W.-Y."/>
            <person name="Peng D.-H."/>
            <person name="Ahmad S."/>
            <person name="Lan S."/>
            <person name="Zhang J.-S."/>
            <person name="Tsai W.-C."/>
            <person name="Van De Peer Y."/>
            <person name="Liu Z.-J."/>
        </authorList>
    </citation>
    <scope>NUCLEOTIDE SEQUENCE</scope>
    <source>
        <strain evidence="2">CP</strain>
        <tissue evidence="2">Leaves</tissue>
    </source>
</reference>
<evidence type="ECO:0000313" key="3">
    <source>
        <dbReference type="Proteomes" id="UP001180020"/>
    </source>
</evidence>